<proteinExistence type="predicted"/>
<evidence type="ECO:0000256" key="1">
    <source>
        <dbReference type="SAM" id="MobiDB-lite"/>
    </source>
</evidence>
<reference evidence="4" key="1">
    <citation type="submission" date="2016-03" db="EMBL/GenBank/DDBJ databases">
        <authorList>
            <person name="Devillers Hugo."/>
        </authorList>
    </citation>
    <scope>NUCLEOTIDE SEQUENCE [LARGE SCALE GENOMIC DNA]</scope>
</reference>
<dbReference type="Pfam" id="PF01846">
    <property type="entry name" value="FF"/>
    <property type="match status" value="1"/>
</dbReference>
<feature type="compositionally biased region" description="Acidic residues" evidence="1">
    <location>
        <begin position="190"/>
        <end position="199"/>
    </location>
</feature>
<feature type="compositionally biased region" description="Low complexity" evidence="1">
    <location>
        <begin position="157"/>
        <end position="167"/>
    </location>
</feature>
<evidence type="ECO:0000313" key="4">
    <source>
        <dbReference type="Proteomes" id="UP000189911"/>
    </source>
</evidence>
<dbReference type="InterPro" id="IPR002713">
    <property type="entry name" value="FF_domain"/>
</dbReference>
<evidence type="ECO:0000259" key="2">
    <source>
        <dbReference type="PROSITE" id="PS50020"/>
    </source>
</evidence>
<name>A0A1G4JE75_9SACH</name>
<dbReference type="SUPFAM" id="SSF51045">
    <property type="entry name" value="WW domain"/>
    <property type="match status" value="1"/>
</dbReference>
<dbReference type="AlphaFoldDB" id="A0A1G4JE75"/>
<feature type="region of interest" description="Disordered" evidence="1">
    <location>
        <begin position="19"/>
        <end position="46"/>
    </location>
</feature>
<dbReference type="InterPro" id="IPR001202">
    <property type="entry name" value="WW_dom"/>
</dbReference>
<dbReference type="InterPro" id="IPR036517">
    <property type="entry name" value="FF_domain_sf"/>
</dbReference>
<dbReference type="SMART" id="SM00441">
    <property type="entry name" value="FF"/>
    <property type="match status" value="1"/>
</dbReference>
<dbReference type="SUPFAM" id="SSF81698">
    <property type="entry name" value="FF domain"/>
    <property type="match status" value="1"/>
</dbReference>
<accession>A0A1G4JE75</accession>
<dbReference type="InterPro" id="IPR036020">
    <property type="entry name" value="WW_dom_sf"/>
</dbReference>
<dbReference type="PROSITE" id="PS50020">
    <property type="entry name" value="WW_DOMAIN_2"/>
    <property type="match status" value="1"/>
</dbReference>
<sequence length="451" mass="51239">MARIWREYKAPDGSKYYYNVKSQQSTREKPADFEDHATGARKSRKTEPQAIYHVTLANNWSMVVCENGSRFFDCKGTLGPQQELDDDESAEILSQIGKEKLALLAETAQNGGGKDSEIYKEILKAVDRINAQSTAKEIDVAAENENEETDAEESGSDSDVSKVSGEESGSDSEVSRVSEEDNLVSGYASSEDEESEEHEPDVILAPPDEANSQNQQAFISLFEQYSLDPYSTWNMQSKKIQDDALFYKISSDATRQGLFDKWCTQQFHDNNDIEKDLNESDVESVETESEQGSDDLEPTKYHYLSHIVSKANILPTTLAKDVRVEQKALFRQFKIKDTLDKKTQEEFISKLLFYYKKLTPEERSNVFDKLLNSKLKVIKNGLRNTGKLKELASQPDLPKESYAIESQLLELEDCMDFHGSNKFLQEDIQYYVLGIKPKTIALKQFLHRNLA</sequence>
<feature type="region of interest" description="Disordered" evidence="1">
    <location>
        <begin position="277"/>
        <end position="296"/>
    </location>
</feature>
<feature type="region of interest" description="Disordered" evidence="1">
    <location>
        <begin position="141"/>
        <end position="208"/>
    </location>
</feature>
<organism evidence="3 4">
    <name type="scientific">Lachancea nothofagi CBS 11611</name>
    <dbReference type="NCBI Taxonomy" id="1266666"/>
    <lineage>
        <taxon>Eukaryota</taxon>
        <taxon>Fungi</taxon>
        <taxon>Dikarya</taxon>
        <taxon>Ascomycota</taxon>
        <taxon>Saccharomycotina</taxon>
        <taxon>Saccharomycetes</taxon>
        <taxon>Saccharomycetales</taxon>
        <taxon>Saccharomycetaceae</taxon>
        <taxon>Lachancea</taxon>
    </lineage>
</organism>
<dbReference type="CDD" id="cd00201">
    <property type="entry name" value="WW"/>
    <property type="match status" value="1"/>
</dbReference>
<feature type="compositionally biased region" description="Basic and acidic residues" evidence="1">
    <location>
        <begin position="26"/>
        <end position="38"/>
    </location>
</feature>
<dbReference type="Proteomes" id="UP000189911">
    <property type="component" value="Chromosome D"/>
</dbReference>
<dbReference type="OrthoDB" id="410044at2759"/>
<evidence type="ECO:0000313" key="3">
    <source>
        <dbReference type="EMBL" id="SCU88522.1"/>
    </source>
</evidence>
<feature type="compositionally biased region" description="Acidic residues" evidence="1">
    <location>
        <begin position="279"/>
        <end position="296"/>
    </location>
</feature>
<dbReference type="EMBL" id="LT598448">
    <property type="protein sequence ID" value="SCU88522.1"/>
    <property type="molecule type" value="Genomic_DNA"/>
</dbReference>
<dbReference type="Gene3D" id="2.20.70.10">
    <property type="match status" value="1"/>
</dbReference>
<feature type="compositionally biased region" description="Acidic residues" evidence="1">
    <location>
        <begin position="141"/>
        <end position="156"/>
    </location>
</feature>
<dbReference type="Gene3D" id="1.10.10.440">
    <property type="entry name" value="FF domain"/>
    <property type="match status" value="1"/>
</dbReference>
<feature type="domain" description="WW" evidence="2">
    <location>
        <begin position="1"/>
        <end position="32"/>
    </location>
</feature>
<protein>
    <submittedName>
        <fullName evidence="3">LANO_0D02344g1_1</fullName>
    </submittedName>
</protein>
<keyword evidence="4" id="KW-1185">Reference proteome</keyword>
<gene>
    <name evidence="3" type="ORF">LANO_0D02344G</name>
</gene>